<keyword evidence="3" id="KW-1185">Reference proteome</keyword>
<evidence type="ECO:0000259" key="1">
    <source>
        <dbReference type="Pfam" id="PF03190"/>
    </source>
</evidence>
<dbReference type="Pfam" id="PF03190">
    <property type="entry name" value="Thioredox_DsbH"/>
    <property type="match status" value="1"/>
</dbReference>
<comment type="caution">
    <text evidence="2">The sequence shown here is derived from an EMBL/GenBank/DDBJ whole genome shotgun (WGS) entry which is preliminary data.</text>
</comment>
<organism evidence="2 3">
    <name type="scientific">Roseomonas elaeocarpi</name>
    <dbReference type="NCBI Taxonomy" id="907779"/>
    <lineage>
        <taxon>Bacteria</taxon>
        <taxon>Pseudomonadati</taxon>
        <taxon>Pseudomonadota</taxon>
        <taxon>Alphaproteobacteria</taxon>
        <taxon>Acetobacterales</taxon>
        <taxon>Roseomonadaceae</taxon>
        <taxon>Roseomonas</taxon>
    </lineage>
</organism>
<dbReference type="PIRSF" id="PIRSF006402">
    <property type="entry name" value="UCP006402_thioredoxin"/>
    <property type="match status" value="1"/>
</dbReference>
<dbReference type="SUPFAM" id="SSF52833">
    <property type="entry name" value="Thioredoxin-like"/>
    <property type="match status" value="1"/>
</dbReference>
<dbReference type="InterPro" id="IPR004879">
    <property type="entry name" value="Ssp411-like_TRX"/>
</dbReference>
<dbReference type="CDD" id="cd02955">
    <property type="entry name" value="SSP411"/>
    <property type="match status" value="1"/>
</dbReference>
<dbReference type="RefSeq" id="WP_377046019.1">
    <property type="nucleotide sequence ID" value="NZ_JBHLUN010000014.1"/>
</dbReference>
<evidence type="ECO:0000313" key="2">
    <source>
        <dbReference type="EMBL" id="MFC0410267.1"/>
    </source>
</evidence>
<gene>
    <name evidence="2" type="ORF">ACFFGY_18595</name>
</gene>
<dbReference type="InterPro" id="IPR008928">
    <property type="entry name" value="6-hairpin_glycosidase_sf"/>
</dbReference>
<accession>A0ABV6JY85</accession>
<feature type="domain" description="Spermatogenesis-associated protein 20-like TRX" evidence="1">
    <location>
        <begin position="10"/>
        <end position="170"/>
    </location>
</feature>
<dbReference type="EMBL" id="JBHLUN010000014">
    <property type="protein sequence ID" value="MFC0410267.1"/>
    <property type="molecule type" value="Genomic_DNA"/>
</dbReference>
<evidence type="ECO:0000313" key="3">
    <source>
        <dbReference type="Proteomes" id="UP001589865"/>
    </source>
</evidence>
<dbReference type="PANTHER" id="PTHR42899:SF1">
    <property type="entry name" value="SPERMATOGENESIS-ASSOCIATED PROTEIN 20"/>
    <property type="match status" value="1"/>
</dbReference>
<dbReference type="Proteomes" id="UP001589865">
    <property type="component" value="Unassembled WGS sequence"/>
</dbReference>
<dbReference type="Gene3D" id="1.50.10.20">
    <property type="match status" value="2"/>
</dbReference>
<name>A0ABV6JY85_9PROT</name>
<dbReference type="Gene3D" id="3.40.30.10">
    <property type="entry name" value="Glutaredoxin"/>
    <property type="match status" value="1"/>
</dbReference>
<dbReference type="SUPFAM" id="SSF48208">
    <property type="entry name" value="Six-hairpin glycosidases"/>
    <property type="match status" value="1"/>
</dbReference>
<proteinExistence type="predicted"/>
<dbReference type="InterPro" id="IPR024705">
    <property type="entry name" value="Ssp411"/>
</dbReference>
<protein>
    <submittedName>
        <fullName evidence="2">Thioredoxin domain-containing protein</fullName>
    </submittedName>
</protein>
<dbReference type="InterPro" id="IPR036249">
    <property type="entry name" value="Thioredoxin-like_sf"/>
</dbReference>
<reference evidence="2 3" key="1">
    <citation type="submission" date="2024-09" db="EMBL/GenBank/DDBJ databases">
        <authorList>
            <person name="Sun Q."/>
            <person name="Mori K."/>
        </authorList>
    </citation>
    <scope>NUCLEOTIDE SEQUENCE [LARGE SCALE GENOMIC DNA]</scope>
    <source>
        <strain evidence="2 3">TBRC 5777</strain>
    </source>
</reference>
<dbReference type="PANTHER" id="PTHR42899">
    <property type="entry name" value="SPERMATOGENESIS-ASSOCIATED PROTEIN 20"/>
    <property type="match status" value="1"/>
</dbReference>
<sequence>MSSDRFPPENLLRHEASPYLLQHADNPVHWRPWGSAALAEAEATRRPILLSVGYAACHWCHVMAHESFEDPDTAALMNSLFVNVKVDREERPEIDAAYMNALHLLGEQGGWPLTMFLTPKGEPFWGGTYFPPEARWGRPSFREVLQSIAATFAREPDRVAQNTAAITQGLERMSASHLGALPDPKLQERVTEAVLGLQDAAQGGLRGAPKFPNVPVFRYLTQMGFRLGEPRAMEAVHLLLRHMSQGGIWDHLGGGFSRYSTDDRWLVPHFEKMLYDNAQLLELLALAYAHRADALYATRAEELVAWLEREMVAENGAFAASLDADSEGEEGRFYVWTRAEVNAVLEPAEAELFSGVYDVSAEGNWEGRSVLNRSAHPDPLPEPTEAALDVARAKLLSARNRRVRPARDDKVLADWNGLTVAALARAAAVFDRPDWLAIARRVFGAVVLTMGAPDGRLHHAWRGGRHTAAGLLDDQAAMARAALSLHEATGEDGYLEQAIGWAEAADRHFRAADGGYHGSADDAADVPYRVRTAGDGPVPSGNGLLAEVQARLFHLTGEQRWAERAEATVVAFTGLEDHLAAMPTLMAAADLLRDGRSVVVAGEGAAAAVLLRAALRAPDPATVVLRAEEGSSLPPLHPAAGKGPVEGLPAAYLCRSGRCGLPLTAAAALTTALHQAD</sequence>